<dbReference type="PROSITE" id="PS50865">
    <property type="entry name" value="ZF_MYND_2"/>
    <property type="match status" value="1"/>
</dbReference>
<accession>A0A0G4GQQ5</accession>
<dbReference type="PROSITE" id="PS01360">
    <property type="entry name" value="ZF_MYND_1"/>
    <property type="match status" value="1"/>
</dbReference>
<dbReference type="Proteomes" id="UP000041254">
    <property type="component" value="Unassembled WGS sequence"/>
</dbReference>
<dbReference type="VEuPathDB" id="CryptoDB:Vbra_18391"/>
<dbReference type="AlphaFoldDB" id="A0A0G4GQQ5"/>
<feature type="compositionally biased region" description="Basic and acidic residues" evidence="5">
    <location>
        <begin position="130"/>
        <end position="141"/>
    </location>
</feature>
<proteinExistence type="predicted"/>
<feature type="region of interest" description="Disordered" evidence="5">
    <location>
        <begin position="1"/>
        <end position="34"/>
    </location>
</feature>
<evidence type="ECO:0000259" key="6">
    <source>
        <dbReference type="PROSITE" id="PS50865"/>
    </source>
</evidence>
<dbReference type="OrthoDB" id="432970at2759"/>
<protein>
    <recommendedName>
        <fullName evidence="6">MYND-type domain-containing protein</fullName>
    </recommendedName>
</protein>
<feature type="compositionally biased region" description="Gly residues" evidence="5">
    <location>
        <begin position="181"/>
        <end position="191"/>
    </location>
</feature>
<dbReference type="SUPFAM" id="SSF144232">
    <property type="entry name" value="HIT/MYND zinc finger-like"/>
    <property type="match status" value="1"/>
</dbReference>
<evidence type="ECO:0000256" key="2">
    <source>
        <dbReference type="ARBA" id="ARBA00022771"/>
    </source>
</evidence>
<keyword evidence="8" id="KW-1185">Reference proteome</keyword>
<dbReference type="Pfam" id="PF01753">
    <property type="entry name" value="zf-MYND"/>
    <property type="match status" value="1"/>
</dbReference>
<feature type="region of interest" description="Disordered" evidence="5">
    <location>
        <begin position="130"/>
        <end position="212"/>
    </location>
</feature>
<feature type="domain" description="MYND-type" evidence="6">
    <location>
        <begin position="215"/>
        <end position="251"/>
    </location>
</feature>
<keyword evidence="2 4" id="KW-0863">Zinc-finger</keyword>
<evidence type="ECO:0000256" key="5">
    <source>
        <dbReference type="SAM" id="MobiDB-lite"/>
    </source>
</evidence>
<evidence type="ECO:0000256" key="4">
    <source>
        <dbReference type="PROSITE-ProRule" id="PRU00134"/>
    </source>
</evidence>
<dbReference type="EMBL" id="CDMY01000763">
    <property type="protein sequence ID" value="CEM32800.1"/>
    <property type="molecule type" value="Genomic_DNA"/>
</dbReference>
<sequence length="381" mass="40946">MKTLSLQEDYSPYRRVSQATEQTLSSEEEDGDEFDMMGMGMGMDGGLGMGFDPHEHPELFMALLDPRQQLQLPFGAAANSPEMKAALVQHMIQSAAQANGMHMGYNGMGMGMAGVQGQGINMAGMMAPEGRTRERTNHSNRGDTVGVPKMVTKTTSETEAGETTDNDAAGGGGASDSNSGMGSGSANGGGSAAADCNANVSSSSSSEGRPSGGVCAVCHKTTNKRCGKCKKTFYCSQTCQKRHASSHRLTCHEYQAPAPPTPPEEQQAPLTWAVLDDLLPPNGGRGWGDSVQRDSVETSLILKVASRVTPGCHAFLAEDVAGEKRLITWHFDIDEDVSYPFNLYENAYVAWVRPRPYRYLDGRKGARITSHDHPFLDLIKK</sequence>
<evidence type="ECO:0000313" key="7">
    <source>
        <dbReference type="EMBL" id="CEM32800.1"/>
    </source>
</evidence>
<dbReference type="InterPro" id="IPR002893">
    <property type="entry name" value="Znf_MYND"/>
</dbReference>
<keyword evidence="3" id="KW-0862">Zinc</keyword>
<dbReference type="Gene3D" id="6.10.140.2220">
    <property type="match status" value="1"/>
</dbReference>
<organism evidence="7 8">
    <name type="scientific">Vitrella brassicaformis (strain CCMP3155)</name>
    <dbReference type="NCBI Taxonomy" id="1169540"/>
    <lineage>
        <taxon>Eukaryota</taxon>
        <taxon>Sar</taxon>
        <taxon>Alveolata</taxon>
        <taxon>Colpodellida</taxon>
        <taxon>Vitrellaceae</taxon>
        <taxon>Vitrella</taxon>
    </lineage>
</organism>
<evidence type="ECO:0000256" key="1">
    <source>
        <dbReference type="ARBA" id="ARBA00022723"/>
    </source>
</evidence>
<keyword evidence="1" id="KW-0479">Metal-binding</keyword>
<name>A0A0G4GQQ5_VITBC</name>
<reference evidence="7 8" key="1">
    <citation type="submission" date="2014-11" db="EMBL/GenBank/DDBJ databases">
        <authorList>
            <person name="Zhu J."/>
            <person name="Qi W."/>
            <person name="Song R."/>
        </authorList>
    </citation>
    <scope>NUCLEOTIDE SEQUENCE [LARGE SCALE GENOMIC DNA]</scope>
</reference>
<dbReference type="GO" id="GO:0008270">
    <property type="term" value="F:zinc ion binding"/>
    <property type="evidence" value="ECO:0007669"/>
    <property type="project" value="UniProtKB-KW"/>
</dbReference>
<gene>
    <name evidence="7" type="ORF">Vbra_18391</name>
</gene>
<dbReference type="InParanoid" id="A0A0G4GQQ5"/>
<evidence type="ECO:0000313" key="8">
    <source>
        <dbReference type="Proteomes" id="UP000041254"/>
    </source>
</evidence>
<feature type="compositionally biased region" description="Low complexity" evidence="5">
    <location>
        <begin position="192"/>
        <end position="206"/>
    </location>
</feature>
<evidence type="ECO:0000256" key="3">
    <source>
        <dbReference type="ARBA" id="ARBA00022833"/>
    </source>
</evidence>